<dbReference type="InterPro" id="IPR052035">
    <property type="entry name" value="ZnF_BED_domain_contain"/>
</dbReference>
<gene>
    <name evidence="4" type="ORF">RHGRI_009006</name>
</gene>
<keyword evidence="1" id="KW-0238">DNA-binding</keyword>
<organism evidence="4 5">
    <name type="scientific">Rhododendron griersonianum</name>
    <dbReference type="NCBI Taxonomy" id="479676"/>
    <lineage>
        <taxon>Eukaryota</taxon>
        <taxon>Viridiplantae</taxon>
        <taxon>Streptophyta</taxon>
        <taxon>Embryophyta</taxon>
        <taxon>Tracheophyta</taxon>
        <taxon>Spermatophyta</taxon>
        <taxon>Magnoliopsida</taxon>
        <taxon>eudicotyledons</taxon>
        <taxon>Gunneridae</taxon>
        <taxon>Pentapetalae</taxon>
        <taxon>asterids</taxon>
        <taxon>Ericales</taxon>
        <taxon>Ericaceae</taxon>
        <taxon>Ericoideae</taxon>
        <taxon>Rhodoreae</taxon>
        <taxon>Rhododendron</taxon>
    </lineage>
</organism>
<evidence type="ECO:0000256" key="2">
    <source>
        <dbReference type="SAM" id="Phobius"/>
    </source>
</evidence>
<proteinExistence type="predicted"/>
<reference evidence="4" key="1">
    <citation type="submission" date="2020-08" db="EMBL/GenBank/DDBJ databases">
        <title>Plant Genome Project.</title>
        <authorList>
            <person name="Zhang R.-G."/>
        </authorList>
    </citation>
    <scope>NUCLEOTIDE SEQUENCE</scope>
    <source>
        <strain evidence="4">WSP0</strain>
        <tissue evidence="4">Leaf</tissue>
    </source>
</reference>
<dbReference type="Pfam" id="PF14372">
    <property type="entry name" value="hAT-like_RNase-H"/>
    <property type="match status" value="1"/>
</dbReference>
<accession>A0AAV6L2I1</accession>
<evidence type="ECO:0000256" key="1">
    <source>
        <dbReference type="ARBA" id="ARBA00023125"/>
    </source>
</evidence>
<feature type="transmembrane region" description="Helical" evidence="2">
    <location>
        <begin position="331"/>
        <end position="355"/>
    </location>
</feature>
<keyword evidence="2" id="KW-0472">Membrane</keyword>
<evidence type="ECO:0000313" key="5">
    <source>
        <dbReference type="Proteomes" id="UP000823749"/>
    </source>
</evidence>
<protein>
    <recommendedName>
        <fullName evidence="3">hAT-like transposase RNase-H fold domain-containing protein</fullName>
    </recommendedName>
</protein>
<comment type="caution">
    <text evidence="4">The sequence shown here is derived from an EMBL/GenBank/DDBJ whole genome shotgun (WGS) entry which is preliminary data.</text>
</comment>
<sequence>MRQQVLTNNFMNKDRPPLLTSYSFDHETARKELASAIIMHEYPLSIVDHVGFRRYSNALQPLFKVPCRNTMKAEIFKIYEYQKGKTMSLVVSNASRLAITTDMWTSSNQKKGFMAVTAHFIDDSWTLQSRILRFIYVPCPHTKEVLCDQLLNCLMDWNIDRKISSITVDNCSTNDAMIDLLWDKLDSASLMLGGELFHMRCCAHILNLIVKDGLDVIKVIREMAKRMVEKFDKYWSVVHGVVGVSAVLDPRYKINVLEFYFKLLFPTSYTEEVDKVRALCYKLLKEYQCPNSMMEGIGDSSSQSSSIDEESLSKYDVYMLRESKRNVVTELCIISTLAGLIGVHVVTGVVGLIGLPVDLW</sequence>
<evidence type="ECO:0000313" key="4">
    <source>
        <dbReference type="EMBL" id="KAG5559318.1"/>
    </source>
</evidence>
<dbReference type="EMBL" id="JACTNZ010000003">
    <property type="protein sequence ID" value="KAG5559318.1"/>
    <property type="molecule type" value="Genomic_DNA"/>
</dbReference>
<dbReference type="PANTHER" id="PTHR46481:SF11">
    <property type="entry name" value="ZINC FINGER BED DOMAIN-CONTAINING PROTEIN RICESLEEPER 2-LIKE"/>
    <property type="match status" value="1"/>
</dbReference>
<dbReference type="GO" id="GO:0003677">
    <property type="term" value="F:DNA binding"/>
    <property type="evidence" value="ECO:0007669"/>
    <property type="project" value="UniProtKB-KW"/>
</dbReference>
<dbReference type="Proteomes" id="UP000823749">
    <property type="component" value="Chromosome 3"/>
</dbReference>
<keyword evidence="2" id="KW-1133">Transmembrane helix</keyword>
<keyword evidence="2" id="KW-0812">Transmembrane</keyword>
<feature type="domain" description="hAT-like transposase RNase-H fold" evidence="3">
    <location>
        <begin position="214"/>
        <end position="287"/>
    </location>
</feature>
<dbReference type="InterPro" id="IPR012337">
    <property type="entry name" value="RNaseH-like_sf"/>
</dbReference>
<evidence type="ECO:0000259" key="3">
    <source>
        <dbReference type="Pfam" id="PF14372"/>
    </source>
</evidence>
<dbReference type="PANTHER" id="PTHR46481">
    <property type="entry name" value="ZINC FINGER BED DOMAIN-CONTAINING PROTEIN 4"/>
    <property type="match status" value="1"/>
</dbReference>
<name>A0AAV6L2I1_9ERIC</name>
<dbReference type="AlphaFoldDB" id="A0AAV6L2I1"/>
<dbReference type="InterPro" id="IPR025525">
    <property type="entry name" value="hAT-like_transposase_RNase-H"/>
</dbReference>
<keyword evidence="5" id="KW-1185">Reference proteome</keyword>
<dbReference type="SUPFAM" id="SSF53098">
    <property type="entry name" value="Ribonuclease H-like"/>
    <property type="match status" value="1"/>
</dbReference>